<dbReference type="EMBL" id="CAJNOC010011352">
    <property type="protein sequence ID" value="CAF1147362.1"/>
    <property type="molecule type" value="Genomic_DNA"/>
</dbReference>
<organism evidence="1 2">
    <name type="scientific">Brachionus calyciflorus</name>
    <dbReference type="NCBI Taxonomy" id="104777"/>
    <lineage>
        <taxon>Eukaryota</taxon>
        <taxon>Metazoa</taxon>
        <taxon>Spiralia</taxon>
        <taxon>Gnathifera</taxon>
        <taxon>Rotifera</taxon>
        <taxon>Eurotatoria</taxon>
        <taxon>Monogononta</taxon>
        <taxon>Pseudotrocha</taxon>
        <taxon>Ploima</taxon>
        <taxon>Brachionidae</taxon>
        <taxon>Brachionus</taxon>
    </lineage>
</organism>
<evidence type="ECO:0008006" key="3">
    <source>
        <dbReference type="Google" id="ProtNLM"/>
    </source>
</evidence>
<dbReference type="AlphaFoldDB" id="A0A814SF05"/>
<dbReference type="Proteomes" id="UP000663879">
    <property type="component" value="Unassembled WGS sequence"/>
</dbReference>
<feature type="non-terminal residue" evidence="1">
    <location>
        <position position="143"/>
    </location>
</feature>
<name>A0A814SF05_9BILA</name>
<accession>A0A814SF05</accession>
<protein>
    <recommendedName>
        <fullName evidence="3">RRM domain-containing protein</fullName>
    </recommendedName>
</protein>
<keyword evidence="2" id="KW-1185">Reference proteome</keyword>
<evidence type="ECO:0000313" key="2">
    <source>
        <dbReference type="Proteomes" id="UP000663879"/>
    </source>
</evidence>
<sequence length="143" mass="16598">MANASNDIYDLYITNFQKVEDIRTTSVEFEKVINRSIIKHQLEEFLGLVKLIKIPAKSKNHTGETYQLFLRLERTNNHIGASDILNNLKFRGRPISVKINNLSSNKSQWLAANDEYKNINLHSEKMKLIRHLAEQANKNHPNQ</sequence>
<reference evidence="1" key="1">
    <citation type="submission" date="2021-02" db="EMBL/GenBank/DDBJ databases">
        <authorList>
            <person name="Nowell W R."/>
        </authorList>
    </citation>
    <scope>NUCLEOTIDE SEQUENCE</scope>
    <source>
        <strain evidence="1">Ploen Becks lab</strain>
    </source>
</reference>
<evidence type="ECO:0000313" key="1">
    <source>
        <dbReference type="EMBL" id="CAF1147362.1"/>
    </source>
</evidence>
<comment type="caution">
    <text evidence="1">The sequence shown here is derived from an EMBL/GenBank/DDBJ whole genome shotgun (WGS) entry which is preliminary data.</text>
</comment>
<proteinExistence type="predicted"/>
<gene>
    <name evidence="1" type="ORF">OXX778_LOCUS23151</name>
</gene>